<sequence>MTRSCFAERLERYLPLTDREAHALASLEDHQREVPRGTTIVRENDATDDIYVIRHGWVMSYVILDDGSRQILRLHFPGDMIGMSSTAFAEAPETLVTLSEATICPFDKSALRIIFEEHPRLAALFHIVAQAERVSLTDRLASLGRTSAKARVAALLVDVLVRLRFLNTQIIDTIPLKLTQEEIGDATGLTAVHVNRMMRALSEERLIARRDGHVRILDEAALAHTANYVNRYAELDLRWLPKPR</sequence>
<evidence type="ECO:0000313" key="7">
    <source>
        <dbReference type="Proteomes" id="UP000706039"/>
    </source>
</evidence>
<dbReference type="CDD" id="cd00092">
    <property type="entry name" value="HTH_CRP"/>
    <property type="match status" value="1"/>
</dbReference>
<dbReference type="InterPro" id="IPR014710">
    <property type="entry name" value="RmlC-like_jellyroll"/>
</dbReference>
<dbReference type="CDD" id="cd00038">
    <property type="entry name" value="CAP_ED"/>
    <property type="match status" value="1"/>
</dbReference>
<dbReference type="SUPFAM" id="SSF46785">
    <property type="entry name" value="Winged helix' DNA-binding domain"/>
    <property type="match status" value="1"/>
</dbReference>
<reference evidence="6 7" key="1">
    <citation type="submission" date="2021-08" db="EMBL/GenBank/DDBJ databases">
        <authorList>
            <person name="Tuo L."/>
        </authorList>
    </citation>
    <scope>NUCLEOTIDE SEQUENCE [LARGE SCALE GENOMIC DNA]</scope>
    <source>
        <strain evidence="6 7">JCM 31229</strain>
    </source>
</reference>
<dbReference type="SMART" id="SM00419">
    <property type="entry name" value="HTH_CRP"/>
    <property type="match status" value="1"/>
</dbReference>
<dbReference type="RefSeq" id="WP_222993319.1">
    <property type="nucleotide sequence ID" value="NZ_JAINVV010000014.1"/>
</dbReference>
<dbReference type="Proteomes" id="UP000706039">
    <property type="component" value="Unassembled WGS sequence"/>
</dbReference>
<dbReference type="EMBL" id="JAINVV010000014">
    <property type="protein sequence ID" value="MBY8826052.1"/>
    <property type="molecule type" value="Genomic_DNA"/>
</dbReference>
<proteinExistence type="predicted"/>
<feature type="domain" description="HTH crp-type" evidence="5">
    <location>
        <begin position="146"/>
        <end position="220"/>
    </location>
</feature>
<name>A0ABS7Q0F8_9SPHN</name>
<dbReference type="Gene3D" id="1.10.10.10">
    <property type="entry name" value="Winged helix-like DNA-binding domain superfamily/Winged helix DNA-binding domain"/>
    <property type="match status" value="1"/>
</dbReference>
<dbReference type="InterPro" id="IPR012318">
    <property type="entry name" value="HTH_CRP"/>
</dbReference>
<evidence type="ECO:0000259" key="4">
    <source>
        <dbReference type="PROSITE" id="PS50042"/>
    </source>
</evidence>
<dbReference type="PANTHER" id="PTHR24567">
    <property type="entry name" value="CRP FAMILY TRANSCRIPTIONAL REGULATORY PROTEIN"/>
    <property type="match status" value="1"/>
</dbReference>
<dbReference type="InterPro" id="IPR036388">
    <property type="entry name" value="WH-like_DNA-bd_sf"/>
</dbReference>
<dbReference type="PANTHER" id="PTHR24567:SF68">
    <property type="entry name" value="DNA-BINDING TRANSCRIPTIONAL DUAL REGULATOR CRP"/>
    <property type="match status" value="1"/>
</dbReference>
<keyword evidence="2" id="KW-0238">DNA-binding</keyword>
<dbReference type="SUPFAM" id="SSF51206">
    <property type="entry name" value="cAMP-binding domain-like"/>
    <property type="match status" value="1"/>
</dbReference>
<dbReference type="Gene3D" id="2.60.120.10">
    <property type="entry name" value="Jelly Rolls"/>
    <property type="match status" value="1"/>
</dbReference>
<evidence type="ECO:0000256" key="3">
    <source>
        <dbReference type="ARBA" id="ARBA00023163"/>
    </source>
</evidence>
<dbReference type="PROSITE" id="PS50042">
    <property type="entry name" value="CNMP_BINDING_3"/>
    <property type="match status" value="1"/>
</dbReference>
<evidence type="ECO:0000256" key="1">
    <source>
        <dbReference type="ARBA" id="ARBA00023015"/>
    </source>
</evidence>
<dbReference type="InterPro" id="IPR018490">
    <property type="entry name" value="cNMP-bd_dom_sf"/>
</dbReference>
<dbReference type="InterPro" id="IPR000595">
    <property type="entry name" value="cNMP-bd_dom"/>
</dbReference>
<protein>
    <submittedName>
        <fullName evidence="6">Crp/Fnr family transcriptional regulator</fullName>
    </submittedName>
</protein>
<feature type="domain" description="Cyclic nucleotide-binding" evidence="4">
    <location>
        <begin position="32"/>
        <end position="94"/>
    </location>
</feature>
<keyword evidence="1" id="KW-0805">Transcription regulation</keyword>
<dbReference type="Pfam" id="PF00027">
    <property type="entry name" value="cNMP_binding"/>
    <property type="match status" value="1"/>
</dbReference>
<dbReference type="PROSITE" id="PS51063">
    <property type="entry name" value="HTH_CRP_2"/>
    <property type="match status" value="1"/>
</dbReference>
<keyword evidence="7" id="KW-1185">Reference proteome</keyword>
<dbReference type="Pfam" id="PF13545">
    <property type="entry name" value="HTH_Crp_2"/>
    <property type="match status" value="1"/>
</dbReference>
<dbReference type="InterPro" id="IPR050397">
    <property type="entry name" value="Env_Response_Regulators"/>
</dbReference>
<accession>A0ABS7Q0F8</accession>
<keyword evidence="3" id="KW-0804">Transcription</keyword>
<evidence type="ECO:0000313" key="6">
    <source>
        <dbReference type="EMBL" id="MBY8826052.1"/>
    </source>
</evidence>
<dbReference type="SMART" id="SM00100">
    <property type="entry name" value="cNMP"/>
    <property type="match status" value="1"/>
</dbReference>
<organism evidence="6 7">
    <name type="scientific">Sphingomonas colocasiae</name>
    <dbReference type="NCBI Taxonomy" id="1848973"/>
    <lineage>
        <taxon>Bacteria</taxon>
        <taxon>Pseudomonadati</taxon>
        <taxon>Pseudomonadota</taxon>
        <taxon>Alphaproteobacteria</taxon>
        <taxon>Sphingomonadales</taxon>
        <taxon>Sphingomonadaceae</taxon>
        <taxon>Sphingomonas</taxon>
    </lineage>
</organism>
<comment type="caution">
    <text evidence="6">The sequence shown here is derived from an EMBL/GenBank/DDBJ whole genome shotgun (WGS) entry which is preliminary data.</text>
</comment>
<dbReference type="InterPro" id="IPR036390">
    <property type="entry name" value="WH_DNA-bd_sf"/>
</dbReference>
<evidence type="ECO:0000256" key="2">
    <source>
        <dbReference type="ARBA" id="ARBA00023125"/>
    </source>
</evidence>
<gene>
    <name evidence="6" type="ORF">K7G82_27370</name>
</gene>
<evidence type="ECO:0000259" key="5">
    <source>
        <dbReference type="PROSITE" id="PS51063"/>
    </source>
</evidence>